<dbReference type="GeneID" id="38779571"/>
<evidence type="ECO:0000313" key="2">
    <source>
        <dbReference type="Proteomes" id="UP000287166"/>
    </source>
</evidence>
<protein>
    <submittedName>
        <fullName evidence="1">Uncharacterized protein</fullName>
    </submittedName>
</protein>
<reference evidence="1 2" key="1">
    <citation type="journal article" date="2018" name="Sci. Rep.">
        <title>Genome sequence of the cauliflower mushroom Sparassis crispa (Hanabiratake) and its association with beneficial usage.</title>
        <authorList>
            <person name="Kiyama R."/>
            <person name="Furutani Y."/>
            <person name="Kawaguchi K."/>
            <person name="Nakanishi T."/>
        </authorList>
    </citation>
    <scope>NUCLEOTIDE SEQUENCE [LARGE SCALE GENOMIC DNA]</scope>
</reference>
<keyword evidence="2" id="KW-1185">Reference proteome</keyword>
<dbReference type="STRING" id="139825.A0A401GKI8"/>
<dbReference type="Proteomes" id="UP000287166">
    <property type="component" value="Unassembled WGS sequence"/>
</dbReference>
<dbReference type="InParanoid" id="A0A401GKI8"/>
<gene>
    <name evidence="1" type="ORF">SCP_0410390</name>
</gene>
<proteinExistence type="predicted"/>
<dbReference type="RefSeq" id="XP_027613567.1">
    <property type="nucleotide sequence ID" value="XM_027757766.1"/>
</dbReference>
<dbReference type="OrthoDB" id="5395789at2759"/>
<comment type="caution">
    <text evidence="1">The sequence shown here is derived from an EMBL/GenBank/DDBJ whole genome shotgun (WGS) entry which is preliminary data.</text>
</comment>
<organism evidence="1 2">
    <name type="scientific">Sparassis crispa</name>
    <dbReference type="NCBI Taxonomy" id="139825"/>
    <lineage>
        <taxon>Eukaryota</taxon>
        <taxon>Fungi</taxon>
        <taxon>Dikarya</taxon>
        <taxon>Basidiomycota</taxon>
        <taxon>Agaricomycotina</taxon>
        <taxon>Agaricomycetes</taxon>
        <taxon>Polyporales</taxon>
        <taxon>Sparassidaceae</taxon>
        <taxon>Sparassis</taxon>
    </lineage>
</organism>
<name>A0A401GKI8_9APHY</name>
<accession>A0A401GKI8</accession>
<dbReference type="AlphaFoldDB" id="A0A401GKI8"/>
<dbReference type="EMBL" id="BFAD01000004">
    <property type="protein sequence ID" value="GBE82654.1"/>
    <property type="molecule type" value="Genomic_DNA"/>
</dbReference>
<evidence type="ECO:0000313" key="1">
    <source>
        <dbReference type="EMBL" id="GBE82654.1"/>
    </source>
</evidence>
<sequence>MDRVSCSVTWINTDWEAQMLYTMSVTGKWIPLSGMMKDCSSTKAQIGEDFVLEFAKSILYWKKWEEHKNLEMEVSWTKLPGEEGYNDGHKAWQDLYGLPEDCKNMTDEQITEAKRGSR</sequence>